<feature type="compositionally biased region" description="Basic and acidic residues" evidence="4">
    <location>
        <begin position="1002"/>
        <end position="1017"/>
    </location>
</feature>
<dbReference type="Gene3D" id="3.40.50.1820">
    <property type="entry name" value="alpha/beta hydrolase"/>
    <property type="match status" value="1"/>
</dbReference>
<keyword evidence="2" id="KW-0378">Hydrolase</keyword>
<dbReference type="GO" id="GO:0006629">
    <property type="term" value="P:lipid metabolic process"/>
    <property type="evidence" value="ECO:0007669"/>
    <property type="project" value="InterPro"/>
</dbReference>
<dbReference type="PANTHER" id="PTHR46023:SF6">
    <property type="entry name" value="LIPASE CLASS 3 FAMILY PROTEIN"/>
    <property type="match status" value="1"/>
</dbReference>
<keyword evidence="7" id="KW-1185">Reference proteome</keyword>
<feature type="region of interest" description="Disordered" evidence="4">
    <location>
        <begin position="995"/>
        <end position="1017"/>
    </location>
</feature>
<evidence type="ECO:0000256" key="2">
    <source>
        <dbReference type="ARBA" id="ARBA00022801"/>
    </source>
</evidence>
<dbReference type="OMA" id="ARIHYNE"/>
<evidence type="ECO:0000256" key="4">
    <source>
        <dbReference type="SAM" id="MobiDB-lite"/>
    </source>
</evidence>
<evidence type="ECO:0000256" key="3">
    <source>
        <dbReference type="PROSITE-ProRule" id="PRU00047"/>
    </source>
</evidence>
<dbReference type="InterPro" id="IPR054722">
    <property type="entry name" value="PolX-like_BBD"/>
</dbReference>
<dbReference type="Pfam" id="PF22936">
    <property type="entry name" value="Pol_BBD"/>
    <property type="match status" value="1"/>
</dbReference>
<dbReference type="PROSITE" id="PS50158">
    <property type="entry name" value="ZF_CCHC"/>
    <property type="match status" value="1"/>
</dbReference>
<dbReference type="Pfam" id="PF07727">
    <property type="entry name" value="RVT_2"/>
    <property type="match status" value="1"/>
</dbReference>
<dbReference type="EMBL" id="LRBV02000005">
    <property type="status" value="NOT_ANNOTATED_CDS"/>
    <property type="molecule type" value="Genomic_DNA"/>
</dbReference>
<dbReference type="GO" id="GO:0004190">
    <property type="term" value="F:aspartic-type endopeptidase activity"/>
    <property type="evidence" value="ECO:0007669"/>
    <property type="project" value="UniProtKB-KW"/>
</dbReference>
<dbReference type="Gramene" id="QL05p009807:mrna">
    <property type="protein sequence ID" value="QL05p009807:mrna"/>
    <property type="gene ID" value="QL05p009807"/>
</dbReference>
<dbReference type="InterPro" id="IPR036875">
    <property type="entry name" value="Znf_CCHC_sf"/>
</dbReference>
<dbReference type="SUPFAM" id="SSF53474">
    <property type="entry name" value="alpha/beta-Hydrolases"/>
    <property type="match status" value="1"/>
</dbReference>
<feature type="compositionally biased region" description="Basic residues" evidence="4">
    <location>
        <begin position="215"/>
        <end position="231"/>
    </location>
</feature>
<dbReference type="InterPro" id="IPR013103">
    <property type="entry name" value="RVT_2"/>
</dbReference>
<dbReference type="SUPFAM" id="SSF57756">
    <property type="entry name" value="Retrovirus zinc finger-like domains"/>
    <property type="match status" value="1"/>
</dbReference>
<dbReference type="InterPro" id="IPR043502">
    <property type="entry name" value="DNA/RNA_pol_sf"/>
</dbReference>
<dbReference type="SMART" id="SM00343">
    <property type="entry name" value="ZnF_C2HC"/>
    <property type="match status" value="1"/>
</dbReference>
<dbReference type="CDD" id="cd00519">
    <property type="entry name" value="Lipase_3"/>
    <property type="match status" value="1"/>
</dbReference>
<name>A0A7N2R487_QUELO</name>
<reference evidence="6 7" key="1">
    <citation type="journal article" date="2016" name="G3 (Bethesda)">
        <title>First Draft Assembly and Annotation of the Genome of a California Endemic Oak Quercus lobata Nee (Fagaceae).</title>
        <authorList>
            <person name="Sork V.L."/>
            <person name="Fitz-Gibbon S.T."/>
            <person name="Puiu D."/>
            <person name="Crepeau M."/>
            <person name="Gugger P.F."/>
            <person name="Sherman R."/>
            <person name="Stevens K."/>
            <person name="Langley C.H."/>
            <person name="Pellegrini M."/>
            <person name="Salzberg S.L."/>
        </authorList>
    </citation>
    <scope>NUCLEOTIDE SEQUENCE [LARGE SCALE GENOMIC DNA]</scope>
    <source>
        <strain evidence="6 7">cv. SW786</strain>
    </source>
</reference>
<proteinExistence type="predicted"/>
<evidence type="ECO:0000259" key="5">
    <source>
        <dbReference type="PROSITE" id="PS50158"/>
    </source>
</evidence>
<evidence type="ECO:0000313" key="7">
    <source>
        <dbReference type="Proteomes" id="UP000594261"/>
    </source>
</evidence>
<dbReference type="SUPFAM" id="SSF56672">
    <property type="entry name" value="DNA/RNA polymerases"/>
    <property type="match status" value="1"/>
</dbReference>
<dbReference type="PANTHER" id="PTHR46023">
    <property type="entry name" value="LIPASE CLASS 3 PROTEIN-LIKE"/>
    <property type="match status" value="1"/>
</dbReference>
<dbReference type="Pfam" id="PF25597">
    <property type="entry name" value="SH3_retrovirus"/>
    <property type="match status" value="1"/>
</dbReference>
<dbReference type="InterPro" id="IPR001878">
    <property type="entry name" value="Znf_CCHC"/>
</dbReference>
<dbReference type="GO" id="GO:0008270">
    <property type="term" value="F:zinc ion binding"/>
    <property type="evidence" value="ECO:0007669"/>
    <property type="project" value="UniProtKB-KW"/>
</dbReference>
<evidence type="ECO:0000313" key="6">
    <source>
        <dbReference type="EnsemblPlants" id="QL05p009807:mrna"/>
    </source>
</evidence>
<evidence type="ECO:0000256" key="1">
    <source>
        <dbReference type="ARBA" id="ARBA00022750"/>
    </source>
</evidence>
<keyword evidence="3" id="KW-0479">Metal-binding</keyword>
<dbReference type="CDD" id="cd09272">
    <property type="entry name" value="RNase_HI_RT_Ty1"/>
    <property type="match status" value="1"/>
</dbReference>
<dbReference type="SUPFAM" id="SSF53098">
    <property type="entry name" value="Ribonuclease H-like"/>
    <property type="match status" value="1"/>
</dbReference>
<dbReference type="InterPro" id="IPR036397">
    <property type="entry name" value="RNaseH_sf"/>
</dbReference>
<dbReference type="InterPro" id="IPR029058">
    <property type="entry name" value="AB_hydrolase_fold"/>
</dbReference>
<protein>
    <recommendedName>
        <fullName evidence="5">CCHC-type domain-containing protein</fullName>
    </recommendedName>
</protein>
<dbReference type="InterPro" id="IPR002921">
    <property type="entry name" value="Fungal_lipase-type"/>
</dbReference>
<dbReference type="Gene3D" id="3.30.420.10">
    <property type="entry name" value="Ribonuclease H-like superfamily/Ribonuclease H"/>
    <property type="match status" value="1"/>
</dbReference>
<dbReference type="Pfam" id="PF00098">
    <property type="entry name" value="zf-CCHC"/>
    <property type="match status" value="1"/>
</dbReference>
<reference evidence="6" key="2">
    <citation type="submission" date="2021-01" db="UniProtKB">
        <authorList>
            <consortium name="EnsemblPlants"/>
        </authorList>
    </citation>
    <scope>IDENTIFICATION</scope>
</reference>
<keyword evidence="3" id="KW-0862">Zinc</keyword>
<accession>A0A7N2R487</accession>
<keyword evidence="1" id="KW-0064">Aspartyl protease</keyword>
<dbReference type="InterPro" id="IPR025724">
    <property type="entry name" value="GAG-pre-integrase_dom"/>
</dbReference>
<sequence length="1336" mass="150636">MVEEAGKASGIEKFDGTDFTYWRMQIEDYLYGRKLHLPLLGTKPEAMKAEEWALLDRQVLGVIRLTLSRSVAHNVVKEKTTADLMKALSGMYEKPSANNKVHLMKKLFNLKMAENASVAQHLNEFNTITNQLSSVEIDFDDEIRALIVLASLPNSWEAMRMAVSNSTGKEKLKYNDIRDLVLAEEIRRRDAGESSGSGSALNLETRGRGNNRNSNRGRSKSRNSNRNKSKSRSGQQVQCWNCGKTGHFRNQCKSPKKKNEDDSANAVTEEVHDALLLAVDSPLDDWVLDSGASFHTTPHREIIQNYVAGDFGKVYLADGSALDVVGMGDVRILLPNGSVWLLEKIRHIPDLRRNLISVGQLDDEGHAILFIGGTWKVTKGARVLARGKKTSTLYMTSSPRDTIAVADASIDTSLWHRRLGHMSEKGMKMLLSKGKLPELKSIDFDMCESCILGKQKKVSFLKTGRTPKAEKLELVHTDLWGPSPVASLGDVFETFKKWKAMVETETGLKVKCLRSDNGGEYIDGGFSEYCAAQGIRMEKTIPETPQQNAYLINRGPSVPMEFRLLEEVWSGKEVKFSHLKVFGCVSYVHIDSDARSKLDAKSKICFFIGYGDEKFGYRFWDEQNRKIIRSRNVIFNEQVMYKDRSTVVPDVTGIDQKKSEFVNLDELTEGTVQKRGEEDKENVNSQVDLSTPVAEVRRSSRNIRPPQRYSPTLNYLLLTDGGEPECYEEALQDQNSSKWELAMKDEMDSLLGNQTWELTELPVGKKALHNKWVYRIKNEHDGSKRYKARLVVKGFQQKEGIDYTEIFSPVVKMSTIRLVLGMVAAENLHLEQLDVKTAFLHGDLEENLYMIQPEGFIAQGQENLVCKLRKSLYGLKQAPRQWYKKFDSFMHRIGFKRCEADHCCYVKFFDNSYIMLLLYVDDMLIAGSSIEEINNLKKQLSKQFAMKDLGAAKQILGMRIIRDKANGTLKLSQSEYVKKVLSRFNMNEAKPVSTPLGSHFKLSKEQSPKTEEERDHMSKVPYASAIGSLMYAMVCTRPDIAHTVGVVSRFMSRPGKQHWEAVKWILRYLKGSSDTCLCFTGASLKLQGYVDADFAGDIDSRKSTTGEAEYVAATEAGKEMIWLHSFLDELGKKQEMGILHSDSQSAIFLAKNSAFHSKSKHIQTKYHFIRYLVEDKLLEDRRMSCRDEGLCYGGLWLMFAACEPLRAKLLKPAFTIIRDKDSKCFLPLIRGTHSIKDTLTAATGAVVPFHHSVLHDGGISNLVLGYAHCGMVAAARWIAKLSIPFLLKALDKYPDYKVKIVGHSLGGGTAVLLTYILREQKELSSTTCVAFALDMY</sequence>
<dbReference type="EnsemblPlants" id="QL05p009807:mrna">
    <property type="protein sequence ID" value="QL05p009807:mrna"/>
    <property type="gene ID" value="QL05p009807"/>
</dbReference>
<dbReference type="InParanoid" id="A0A7N2R487"/>
<dbReference type="InterPro" id="IPR057670">
    <property type="entry name" value="SH3_retrovirus"/>
</dbReference>
<keyword evidence="3" id="KW-0863">Zinc-finger</keyword>
<dbReference type="InterPro" id="IPR012337">
    <property type="entry name" value="RNaseH-like_sf"/>
</dbReference>
<dbReference type="Pfam" id="PF13976">
    <property type="entry name" value="gag_pre-integrs"/>
    <property type="match status" value="1"/>
</dbReference>
<dbReference type="Proteomes" id="UP000594261">
    <property type="component" value="Chromosome 5"/>
</dbReference>
<dbReference type="Pfam" id="PF14223">
    <property type="entry name" value="Retrotran_gag_2"/>
    <property type="match status" value="1"/>
</dbReference>
<keyword evidence="1" id="KW-0645">Protease</keyword>
<dbReference type="Pfam" id="PF01764">
    <property type="entry name" value="Lipase_3"/>
    <property type="match status" value="1"/>
</dbReference>
<dbReference type="GO" id="GO:0003676">
    <property type="term" value="F:nucleic acid binding"/>
    <property type="evidence" value="ECO:0007669"/>
    <property type="project" value="InterPro"/>
</dbReference>
<organism evidence="6 7">
    <name type="scientific">Quercus lobata</name>
    <name type="common">Valley oak</name>
    <dbReference type="NCBI Taxonomy" id="97700"/>
    <lineage>
        <taxon>Eukaryota</taxon>
        <taxon>Viridiplantae</taxon>
        <taxon>Streptophyta</taxon>
        <taxon>Embryophyta</taxon>
        <taxon>Tracheophyta</taxon>
        <taxon>Spermatophyta</taxon>
        <taxon>Magnoliopsida</taxon>
        <taxon>eudicotyledons</taxon>
        <taxon>Gunneridae</taxon>
        <taxon>Pentapetalae</taxon>
        <taxon>rosids</taxon>
        <taxon>fabids</taxon>
        <taxon>Fagales</taxon>
        <taxon>Fagaceae</taxon>
        <taxon>Quercus</taxon>
    </lineage>
</organism>
<feature type="region of interest" description="Disordered" evidence="4">
    <location>
        <begin position="189"/>
        <end position="237"/>
    </location>
</feature>
<feature type="domain" description="CCHC-type" evidence="5">
    <location>
        <begin position="239"/>
        <end position="254"/>
    </location>
</feature>
<dbReference type="Gene3D" id="4.10.60.10">
    <property type="entry name" value="Zinc finger, CCHC-type"/>
    <property type="match status" value="1"/>
</dbReference>